<keyword evidence="4" id="KW-0547">Nucleotide-binding</keyword>
<keyword evidence="6" id="KW-0067">ATP-binding</keyword>
<sequence>MTLRPGTVIGGYRIERVLGTGGMGSVYLAAHPSLPRRNALKVLNPELTRDVEFRARFQREAELASSLDHPNIVAVNDRGEAGGYLWIAMQYVDGTDVAAELARAPRSMTPARALRIIAEVGKALDHAHRRGLLHRDVKPANFMLSSTSDGEERVLLTDFGVAKSLADKSEITAAGAILATIAYAAPEQLLGGQLDHRTDIYGLGCALYKLLTGANPFPAEQPAVVMAGHLYEPPPRPSAMNPQLPQALDDVIAVAMAKDPGHRFNSCRELSEAAHRALNSGARPTHVPSPVQVPSVSQVPTRRRTGLGRRVLPAVGVVGALVIGAGALALRPDADVPAATATGVTSPVVPVAMSAAQVRTDNPQFAGKTIGIVDVTAVAATEASGYSKSSNAIHLTHSPQAALLESIGFSYFSGFAGKVGETSPRTLDNLDRHTLFSPDFAADYLLVVRSDPGSGAGSLLGLDRKITGVRALIIVIDDPKDVAALRNYSPGKDQQALESLVPILRRHIT</sequence>
<evidence type="ECO:0000256" key="6">
    <source>
        <dbReference type="ARBA" id="ARBA00022840"/>
    </source>
</evidence>
<evidence type="ECO:0000256" key="8">
    <source>
        <dbReference type="ARBA" id="ARBA00048679"/>
    </source>
</evidence>
<dbReference type="SUPFAM" id="SSF56112">
    <property type="entry name" value="Protein kinase-like (PK-like)"/>
    <property type="match status" value="1"/>
</dbReference>
<dbReference type="PROSITE" id="PS50011">
    <property type="entry name" value="PROTEIN_KINASE_DOM"/>
    <property type="match status" value="1"/>
</dbReference>
<dbReference type="FunFam" id="1.10.510.10:FF:000021">
    <property type="entry name" value="Serine/threonine protein kinase"/>
    <property type="match status" value="1"/>
</dbReference>
<organism evidence="11 12">
    <name type="scientific">Nocardia coubleae</name>
    <dbReference type="NCBI Taxonomy" id="356147"/>
    <lineage>
        <taxon>Bacteria</taxon>
        <taxon>Bacillati</taxon>
        <taxon>Actinomycetota</taxon>
        <taxon>Actinomycetes</taxon>
        <taxon>Mycobacteriales</taxon>
        <taxon>Nocardiaceae</taxon>
        <taxon>Nocardia</taxon>
    </lineage>
</organism>
<dbReference type="EMBL" id="JAAXOM010000004">
    <property type="protein sequence ID" value="NKX88728.1"/>
    <property type="molecule type" value="Genomic_DNA"/>
</dbReference>
<keyword evidence="5 11" id="KW-0418">Kinase</keyword>
<evidence type="ECO:0000256" key="7">
    <source>
        <dbReference type="ARBA" id="ARBA00047899"/>
    </source>
</evidence>
<dbReference type="GO" id="GO:0004674">
    <property type="term" value="F:protein serine/threonine kinase activity"/>
    <property type="evidence" value="ECO:0007669"/>
    <property type="project" value="UniProtKB-KW"/>
</dbReference>
<dbReference type="GO" id="GO:0045717">
    <property type="term" value="P:negative regulation of fatty acid biosynthetic process"/>
    <property type="evidence" value="ECO:0007669"/>
    <property type="project" value="UniProtKB-ARBA"/>
</dbReference>
<dbReference type="PANTHER" id="PTHR43289">
    <property type="entry name" value="MITOGEN-ACTIVATED PROTEIN KINASE KINASE KINASE 20-RELATED"/>
    <property type="match status" value="1"/>
</dbReference>
<evidence type="ECO:0000256" key="9">
    <source>
        <dbReference type="SAM" id="MobiDB-lite"/>
    </source>
</evidence>
<dbReference type="GO" id="GO:0005524">
    <property type="term" value="F:ATP binding"/>
    <property type="evidence" value="ECO:0007669"/>
    <property type="project" value="UniProtKB-KW"/>
</dbReference>
<keyword evidence="12" id="KW-1185">Reference proteome</keyword>
<evidence type="ECO:0000259" key="10">
    <source>
        <dbReference type="PROSITE" id="PS50011"/>
    </source>
</evidence>
<dbReference type="AlphaFoldDB" id="A0A846W8G0"/>
<evidence type="ECO:0000256" key="4">
    <source>
        <dbReference type="ARBA" id="ARBA00022741"/>
    </source>
</evidence>
<feature type="region of interest" description="Disordered" evidence="9">
    <location>
        <begin position="280"/>
        <end position="302"/>
    </location>
</feature>
<comment type="catalytic activity">
    <reaction evidence="7">
        <text>L-threonyl-[protein] + ATP = O-phospho-L-threonyl-[protein] + ADP + H(+)</text>
        <dbReference type="Rhea" id="RHEA:46608"/>
        <dbReference type="Rhea" id="RHEA-COMP:11060"/>
        <dbReference type="Rhea" id="RHEA-COMP:11605"/>
        <dbReference type="ChEBI" id="CHEBI:15378"/>
        <dbReference type="ChEBI" id="CHEBI:30013"/>
        <dbReference type="ChEBI" id="CHEBI:30616"/>
        <dbReference type="ChEBI" id="CHEBI:61977"/>
        <dbReference type="ChEBI" id="CHEBI:456216"/>
        <dbReference type="EC" id="2.7.11.1"/>
    </reaction>
</comment>
<proteinExistence type="predicted"/>
<evidence type="ECO:0000256" key="3">
    <source>
        <dbReference type="ARBA" id="ARBA00022679"/>
    </source>
</evidence>
<comment type="caution">
    <text evidence="11">The sequence shown here is derived from an EMBL/GenBank/DDBJ whole genome shotgun (WGS) entry which is preliminary data.</text>
</comment>
<evidence type="ECO:0000313" key="11">
    <source>
        <dbReference type="EMBL" id="NKX88728.1"/>
    </source>
</evidence>
<protein>
    <recommendedName>
        <fullName evidence="1">non-specific serine/threonine protein kinase</fullName>
        <ecNumber evidence="1">2.7.11.1</ecNumber>
    </recommendedName>
</protein>
<dbReference type="PROSITE" id="PS00108">
    <property type="entry name" value="PROTEIN_KINASE_ST"/>
    <property type="match status" value="1"/>
</dbReference>
<reference evidence="11 12" key="1">
    <citation type="submission" date="2020-04" db="EMBL/GenBank/DDBJ databases">
        <title>MicrobeNet Type strains.</title>
        <authorList>
            <person name="Nicholson A.C."/>
        </authorList>
    </citation>
    <scope>NUCLEOTIDE SEQUENCE [LARGE SCALE GENOMIC DNA]</scope>
    <source>
        <strain evidence="11 12">DSM 44960</strain>
    </source>
</reference>
<dbReference type="RefSeq" id="WP_067641138.1">
    <property type="nucleotide sequence ID" value="NZ_JAAXOM010000004.1"/>
</dbReference>
<evidence type="ECO:0000256" key="2">
    <source>
        <dbReference type="ARBA" id="ARBA00022527"/>
    </source>
</evidence>
<dbReference type="InterPro" id="IPR008271">
    <property type="entry name" value="Ser/Thr_kinase_AS"/>
</dbReference>
<accession>A0A846W8G0</accession>
<dbReference type="Gene3D" id="3.30.200.20">
    <property type="entry name" value="Phosphorylase Kinase, domain 1"/>
    <property type="match status" value="1"/>
</dbReference>
<dbReference type="InterPro" id="IPR011009">
    <property type="entry name" value="Kinase-like_dom_sf"/>
</dbReference>
<name>A0A846W8G0_9NOCA</name>
<dbReference type="Pfam" id="PF00069">
    <property type="entry name" value="Pkinase"/>
    <property type="match status" value="1"/>
</dbReference>
<dbReference type="Gene3D" id="1.10.510.10">
    <property type="entry name" value="Transferase(Phosphotransferase) domain 1"/>
    <property type="match status" value="1"/>
</dbReference>
<dbReference type="CDD" id="cd14014">
    <property type="entry name" value="STKc_PknB_like"/>
    <property type="match status" value="1"/>
</dbReference>
<keyword evidence="3" id="KW-0808">Transferase</keyword>
<comment type="catalytic activity">
    <reaction evidence="8">
        <text>L-seryl-[protein] + ATP = O-phospho-L-seryl-[protein] + ADP + H(+)</text>
        <dbReference type="Rhea" id="RHEA:17989"/>
        <dbReference type="Rhea" id="RHEA-COMP:9863"/>
        <dbReference type="Rhea" id="RHEA-COMP:11604"/>
        <dbReference type="ChEBI" id="CHEBI:15378"/>
        <dbReference type="ChEBI" id="CHEBI:29999"/>
        <dbReference type="ChEBI" id="CHEBI:30616"/>
        <dbReference type="ChEBI" id="CHEBI:83421"/>
        <dbReference type="ChEBI" id="CHEBI:456216"/>
        <dbReference type="EC" id="2.7.11.1"/>
    </reaction>
</comment>
<feature type="compositionally biased region" description="Low complexity" evidence="9">
    <location>
        <begin position="288"/>
        <end position="300"/>
    </location>
</feature>
<feature type="domain" description="Protein kinase" evidence="10">
    <location>
        <begin position="12"/>
        <end position="278"/>
    </location>
</feature>
<gene>
    <name evidence="11" type="ORF">HGA10_15595</name>
</gene>
<dbReference type="Proteomes" id="UP000572007">
    <property type="component" value="Unassembled WGS sequence"/>
</dbReference>
<dbReference type="SMART" id="SM00220">
    <property type="entry name" value="S_TKc"/>
    <property type="match status" value="1"/>
</dbReference>
<dbReference type="PANTHER" id="PTHR43289:SF6">
    <property type="entry name" value="SERINE_THREONINE-PROTEIN KINASE NEKL-3"/>
    <property type="match status" value="1"/>
</dbReference>
<keyword evidence="2 11" id="KW-0723">Serine/threonine-protein kinase</keyword>
<evidence type="ECO:0000256" key="5">
    <source>
        <dbReference type="ARBA" id="ARBA00022777"/>
    </source>
</evidence>
<dbReference type="FunFam" id="3.30.200.20:FF:000035">
    <property type="entry name" value="Serine/threonine protein kinase Stk1"/>
    <property type="match status" value="1"/>
</dbReference>
<evidence type="ECO:0000256" key="1">
    <source>
        <dbReference type="ARBA" id="ARBA00012513"/>
    </source>
</evidence>
<evidence type="ECO:0000313" key="12">
    <source>
        <dbReference type="Proteomes" id="UP000572007"/>
    </source>
</evidence>
<dbReference type="EC" id="2.7.11.1" evidence="1"/>
<dbReference type="InterPro" id="IPR000719">
    <property type="entry name" value="Prot_kinase_dom"/>
</dbReference>